<accession>J9GLV2</accession>
<feature type="domain" description="Transposase IS4-like" evidence="1">
    <location>
        <begin position="178"/>
        <end position="461"/>
    </location>
</feature>
<evidence type="ECO:0000313" key="2">
    <source>
        <dbReference type="EMBL" id="EJX08449.1"/>
    </source>
</evidence>
<evidence type="ECO:0000259" key="1">
    <source>
        <dbReference type="Pfam" id="PF01609"/>
    </source>
</evidence>
<protein>
    <submittedName>
        <fullName evidence="2">Transposase IS4 family protein</fullName>
    </submittedName>
</protein>
<reference evidence="2" key="1">
    <citation type="journal article" date="2012" name="PLoS ONE">
        <title>Gene sets for utilization of primary and secondary nutrition supplies in the distal gut of endangered iberian lynx.</title>
        <authorList>
            <person name="Alcaide M."/>
            <person name="Messina E."/>
            <person name="Richter M."/>
            <person name="Bargiela R."/>
            <person name="Peplies J."/>
            <person name="Huws S.A."/>
            <person name="Newbold C.J."/>
            <person name="Golyshin P.N."/>
            <person name="Simon M.A."/>
            <person name="Lopez G."/>
            <person name="Yakimov M.M."/>
            <person name="Ferrer M."/>
        </authorList>
    </citation>
    <scope>NUCLEOTIDE SEQUENCE</scope>
</reference>
<dbReference type="Pfam" id="PF01609">
    <property type="entry name" value="DDE_Tnp_1"/>
    <property type="match status" value="1"/>
</dbReference>
<name>J9GLV2_9ZZZZ</name>
<gene>
    <name evidence="2" type="ORF">EVA_03442</name>
</gene>
<comment type="caution">
    <text evidence="2">The sequence shown here is derived from an EMBL/GenBank/DDBJ whole genome shotgun (WGS) entry which is preliminary data.</text>
</comment>
<sequence length="568" mass="64758">MGRELTGKKHVGEVRIRQKNGDIYVYERVTAYDPVRKKTFTEKKTLKGKILAGSDVLVPTRPKKTANVDKQTSVSAHRTRVGMTEILDWVSVESGIGAAVRACFPLGDAQKIETIAQYWIGTDGQTLPRLEKWQLMHKTPYEEGMSEDVCSDLFATIAANESGIQQYFLARSSCQRGNRPVIALDTSTVDTYSKNQHEARFGFSKESDDLPSIKLLTLMDIHSLQPFAFEQQPGNVPDVISIRNAISKVKCLMPGNAPLIVTDSGFCSEENMLMFVRNSMKFLTRIAADVSWVRSELDKIKGTITNMENACPDDEATYGKTVTVKHDFKILRQRSRGKYQAGETQILSRKLHLHFFYSDTKAVEDRLRFRKEIQEIKALKLAGVELNASGERKAKKYLICNDDGTIHFNNAAINEVQERFGFFVLVSSTEKDTFEALRLYRLRARIEDLFAFQKNSTDGRRPRVWYPDSLRGRQFVQFVALGYHFFLQQRINSMLEELGTNDGTKSKVELAAEKKLKNWVEQRSITQILEWFDAVTENRISTPYARRRITTESTARDQLFLKKLGVIP</sequence>
<dbReference type="InterPro" id="IPR012337">
    <property type="entry name" value="RNaseH-like_sf"/>
</dbReference>
<organism evidence="2">
    <name type="scientific">gut metagenome</name>
    <dbReference type="NCBI Taxonomy" id="749906"/>
    <lineage>
        <taxon>unclassified sequences</taxon>
        <taxon>metagenomes</taxon>
        <taxon>organismal metagenomes</taxon>
    </lineage>
</organism>
<dbReference type="AlphaFoldDB" id="J9GLV2"/>
<dbReference type="SUPFAM" id="SSF53098">
    <property type="entry name" value="Ribonuclease H-like"/>
    <property type="match status" value="1"/>
</dbReference>
<dbReference type="PANTHER" id="PTHR34614">
    <property type="match status" value="1"/>
</dbReference>
<dbReference type="GO" id="GO:0004803">
    <property type="term" value="F:transposase activity"/>
    <property type="evidence" value="ECO:0007669"/>
    <property type="project" value="InterPro"/>
</dbReference>
<dbReference type="InterPro" id="IPR002559">
    <property type="entry name" value="Transposase_11"/>
</dbReference>
<dbReference type="GO" id="GO:0006313">
    <property type="term" value="P:DNA transposition"/>
    <property type="evidence" value="ECO:0007669"/>
    <property type="project" value="InterPro"/>
</dbReference>
<dbReference type="PANTHER" id="PTHR34614:SF2">
    <property type="entry name" value="TRANSPOSASE IS4-LIKE DOMAIN-CONTAINING PROTEIN"/>
    <property type="match status" value="1"/>
</dbReference>
<dbReference type="EMBL" id="AMCI01000621">
    <property type="protein sequence ID" value="EJX08449.1"/>
    <property type="molecule type" value="Genomic_DNA"/>
</dbReference>
<dbReference type="GO" id="GO:0003677">
    <property type="term" value="F:DNA binding"/>
    <property type="evidence" value="ECO:0007669"/>
    <property type="project" value="InterPro"/>
</dbReference>
<proteinExistence type="predicted"/>